<feature type="chain" id="PRO_5001750908" description="Copper chaperone PCu(A)C" evidence="1">
    <location>
        <begin position="24"/>
        <end position="157"/>
    </location>
</feature>
<dbReference type="AlphaFoldDB" id="A0A080LW77"/>
<dbReference type="Gene3D" id="2.60.40.1890">
    <property type="entry name" value="PCu(A)C copper chaperone"/>
    <property type="match status" value="1"/>
</dbReference>
<dbReference type="InterPro" id="IPR058248">
    <property type="entry name" value="Lxx211020-like"/>
</dbReference>
<organism evidence="2 3">
    <name type="scientific">Candidatus Accumulibacter phosphatis</name>
    <dbReference type="NCBI Taxonomy" id="327160"/>
    <lineage>
        <taxon>Bacteria</taxon>
        <taxon>Pseudomonadati</taxon>
        <taxon>Pseudomonadota</taxon>
        <taxon>Betaproteobacteria</taxon>
        <taxon>Candidatus Accumulibacter</taxon>
    </lineage>
</organism>
<evidence type="ECO:0000313" key="2">
    <source>
        <dbReference type="EMBL" id="KFB72901.1"/>
    </source>
</evidence>
<evidence type="ECO:0008006" key="4">
    <source>
        <dbReference type="Google" id="ProtNLM"/>
    </source>
</evidence>
<name>A0A080LW77_9PROT</name>
<keyword evidence="1" id="KW-0732">Signal</keyword>
<proteinExistence type="predicted"/>
<dbReference type="Proteomes" id="UP000020077">
    <property type="component" value="Unassembled WGS sequence"/>
</dbReference>
<comment type="caution">
    <text evidence="2">The sequence shown here is derived from an EMBL/GenBank/DDBJ whole genome shotgun (WGS) entry which is preliminary data.</text>
</comment>
<sequence length="157" mass="16438" precursor="true">MKTTPTVVTLAMLLNCSPLAALAADVEIKDPWVRGTVSGQQATGAFMAITSKSGAVLVGAASPAAGNTEIHEMKMDGGVMKMRAIPRLELPAGKPVQLGPGGYHVMLINLKQPLKKGDTVPLALQVEGPDKKIEVVEVKAEVRDLTASTPPASEHKH</sequence>
<dbReference type="PANTHER" id="PTHR36302:SF1">
    <property type="entry name" value="COPPER CHAPERONE PCU(A)C"/>
    <property type="match status" value="1"/>
</dbReference>
<protein>
    <recommendedName>
        <fullName evidence="4">Copper chaperone PCu(A)C</fullName>
    </recommendedName>
</protein>
<dbReference type="InterPro" id="IPR007410">
    <property type="entry name" value="LpqE-like"/>
</dbReference>
<reference evidence="2 3" key="1">
    <citation type="submission" date="2014-02" db="EMBL/GenBank/DDBJ databases">
        <title>Expanding our view of genomic diversity in Candidatus Accumulibacter clades.</title>
        <authorList>
            <person name="Skennerton C.T."/>
            <person name="Barr J.J."/>
            <person name="Slater F.R."/>
            <person name="Bond P.L."/>
            <person name="Tyson G.W."/>
        </authorList>
    </citation>
    <scope>NUCLEOTIDE SEQUENCE [LARGE SCALE GENOMIC DNA]</scope>
    <source>
        <strain evidence="3">BA-91</strain>
    </source>
</reference>
<gene>
    <name evidence="2" type="ORF">AW09_001900</name>
</gene>
<evidence type="ECO:0000256" key="1">
    <source>
        <dbReference type="SAM" id="SignalP"/>
    </source>
</evidence>
<dbReference type="SUPFAM" id="SSF110087">
    <property type="entry name" value="DR1885-like metal-binding protein"/>
    <property type="match status" value="1"/>
</dbReference>
<dbReference type="InterPro" id="IPR036182">
    <property type="entry name" value="PCuAC_sf"/>
</dbReference>
<evidence type="ECO:0000313" key="3">
    <source>
        <dbReference type="Proteomes" id="UP000020077"/>
    </source>
</evidence>
<dbReference type="Pfam" id="PF04314">
    <property type="entry name" value="PCuAC"/>
    <property type="match status" value="1"/>
</dbReference>
<dbReference type="PANTHER" id="PTHR36302">
    <property type="entry name" value="BLR7088 PROTEIN"/>
    <property type="match status" value="1"/>
</dbReference>
<accession>A0A080LW77</accession>
<feature type="signal peptide" evidence="1">
    <location>
        <begin position="1"/>
        <end position="23"/>
    </location>
</feature>
<dbReference type="EMBL" id="JDVG02000323">
    <property type="protein sequence ID" value="KFB72901.1"/>
    <property type="molecule type" value="Genomic_DNA"/>
</dbReference>